<accession>M3IE41</accession>
<dbReference type="Proteomes" id="UP000011778">
    <property type="component" value="Unassembled WGS sequence"/>
</dbReference>
<comment type="caution">
    <text evidence="1">The sequence shown here is derived from an EMBL/GenBank/DDBJ whole genome shotgun (WGS) entry which is preliminary data.</text>
</comment>
<evidence type="ECO:0000313" key="2">
    <source>
        <dbReference type="Proteomes" id="UP000011778"/>
    </source>
</evidence>
<dbReference type="EMBL" id="AFMD02000581">
    <property type="protein sequence ID" value="EMG18982.1"/>
    <property type="molecule type" value="Genomic_DNA"/>
</dbReference>
<organism evidence="1 2">
    <name type="scientific">Leptospira interrogans serovar Copenhageni str. LT2050</name>
    <dbReference type="NCBI Taxonomy" id="1001598"/>
    <lineage>
        <taxon>Bacteria</taxon>
        <taxon>Pseudomonadati</taxon>
        <taxon>Spirochaetota</taxon>
        <taxon>Spirochaetia</taxon>
        <taxon>Leptospirales</taxon>
        <taxon>Leptospiraceae</taxon>
        <taxon>Leptospira</taxon>
    </lineage>
</organism>
<protein>
    <submittedName>
        <fullName evidence="1">Uncharacterized protein</fullName>
    </submittedName>
</protein>
<evidence type="ECO:0000313" key="1">
    <source>
        <dbReference type="EMBL" id="EMG18982.1"/>
    </source>
</evidence>
<dbReference type="AlphaFoldDB" id="M3IE41"/>
<sequence>MTISLSSGRKNEQNQPRLYFVSHGSGNVKESFPHNVDSLFLKKLADHLHIDSSFYLKSKDNSSAGLKFLKEITFPYNESFWLSVLELLEKLIFFRFFFIRING</sequence>
<gene>
    <name evidence="1" type="ORF">LEP1GSC150_4666</name>
</gene>
<proteinExistence type="predicted"/>
<reference evidence="1 2" key="1">
    <citation type="submission" date="2013-02" db="EMBL/GenBank/DDBJ databases">
        <authorList>
            <person name="Harkins D.M."/>
            <person name="Durkin A.S."/>
            <person name="Brinkac L.M."/>
            <person name="Haft D.H."/>
            <person name="Selengut J.D."/>
            <person name="Sanka R."/>
            <person name="DePew J."/>
            <person name="Purushe J."/>
            <person name="Tulsiani S.M."/>
            <person name="Graham G.C."/>
            <person name="Burns M.-A."/>
            <person name="Dohnt M.F."/>
            <person name="Smythe L.D."/>
            <person name="McKay D.B."/>
            <person name="Craig S.B."/>
            <person name="Vinetz J.M."/>
            <person name="Sutton G.G."/>
            <person name="Nierman W.C."/>
            <person name="Fouts D.E."/>
        </authorList>
    </citation>
    <scope>NUCLEOTIDE SEQUENCE [LARGE SCALE GENOMIC DNA]</scope>
    <source>
        <strain evidence="1 2">LT2050</strain>
    </source>
</reference>
<name>M3IE41_LEPIT</name>